<name>A0A512E4B6_9PROT</name>
<feature type="transmembrane region" description="Helical" evidence="7">
    <location>
        <begin position="41"/>
        <end position="70"/>
    </location>
</feature>
<proteinExistence type="predicted"/>
<feature type="transmembrane region" description="Helical" evidence="7">
    <location>
        <begin position="109"/>
        <end position="128"/>
    </location>
</feature>
<feature type="transmembrane region" description="Helical" evidence="7">
    <location>
        <begin position="261"/>
        <end position="285"/>
    </location>
</feature>
<dbReference type="EMBL" id="BJYZ01000101">
    <property type="protein sequence ID" value="GEO43561.1"/>
    <property type="molecule type" value="Genomic_DNA"/>
</dbReference>
<dbReference type="NCBIfam" id="TIGR00765">
    <property type="entry name" value="yihY_not_rbn"/>
    <property type="match status" value="1"/>
</dbReference>
<comment type="caution">
    <text evidence="8">The sequence shown here is derived from an EMBL/GenBank/DDBJ whole genome shotgun (WGS) entry which is preliminary data.</text>
</comment>
<gene>
    <name evidence="8" type="ORF">SAE02_77090</name>
</gene>
<dbReference type="AlphaFoldDB" id="A0A512E4B6"/>
<organism evidence="8 9">
    <name type="scientific">Skermanella aerolata</name>
    <dbReference type="NCBI Taxonomy" id="393310"/>
    <lineage>
        <taxon>Bacteria</taxon>
        <taxon>Pseudomonadati</taxon>
        <taxon>Pseudomonadota</taxon>
        <taxon>Alphaproteobacteria</taxon>
        <taxon>Rhodospirillales</taxon>
        <taxon>Azospirillaceae</taxon>
        <taxon>Skermanella</taxon>
    </lineage>
</organism>
<dbReference type="InterPro" id="IPR017039">
    <property type="entry name" value="Virul_fac_BrkB"/>
</dbReference>
<dbReference type="PANTHER" id="PTHR30213">
    <property type="entry name" value="INNER MEMBRANE PROTEIN YHJD"/>
    <property type="match status" value="1"/>
</dbReference>
<dbReference type="PANTHER" id="PTHR30213:SF0">
    <property type="entry name" value="UPF0761 MEMBRANE PROTEIN YIHY"/>
    <property type="match status" value="1"/>
</dbReference>
<evidence type="ECO:0000256" key="7">
    <source>
        <dbReference type="SAM" id="Phobius"/>
    </source>
</evidence>
<comment type="subcellular location">
    <subcellularLocation>
        <location evidence="1">Cell membrane</location>
        <topology evidence="1">Multi-pass membrane protein</topology>
    </subcellularLocation>
</comment>
<reference evidence="8 9" key="1">
    <citation type="submission" date="2019-07" db="EMBL/GenBank/DDBJ databases">
        <title>Whole genome shotgun sequence of Skermanella aerolata NBRC 106429.</title>
        <authorList>
            <person name="Hosoyama A."/>
            <person name="Uohara A."/>
            <person name="Ohji S."/>
            <person name="Ichikawa N."/>
        </authorList>
    </citation>
    <scope>NUCLEOTIDE SEQUENCE [LARGE SCALE GENOMIC DNA]</scope>
    <source>
        <strain evidence="8 9">NBRC 106429</strain>
    </source>
</reference>
<feature type="transmembrane region" description="Helical" evidence="7">
    <location>
        <begin position="227"/>
        <end position="249"/>
    </location>
</feature>
<protein>
    <submittedName>
        <fullName evidence="8">Ribonuclease</fullName>
    </submittedName>
</protein>
<evidence type="ECO:0000313" key="8">
    <source>
        <dbReference type="EMBL" id="GEO43561.1"/>
    </source>
</evidence>
<evidence type="ECO:0000256" key="5">
    <source>
        <dbReference type="ARBA" id="ARBA00023136"/>
    </source>
</evidence>
<keyword evidence="4 7" id="KW-1133">Transmembrane helix</keyword>
<dbReference type="OrthoDB" id="9781030at2"/>
<keyword evidence="3 7" id="KW-0812">Transmembrane</keyword>
<sequence length="318" mass="33923">MPDDHASSRSDRSAAHPDEISDAGWWEILKRVWQASAEKSLWVAAAGVAFFAFYALIPMFAVLVLVYGLFAGTATVQDQMQELGGILPEEAVEALYNQLIGTARDAGASFGWGLAGSVMMMIWSILFGMRALMAGLNHAYHERETRGFLVLNGQALLLGCGGLVLVIGSVGLLTIDVVIPGLDAAGPFWSAAIAISRWLLLGAILIVSLALCYRIGPCRAAPKWRWVAWGATAGAALWILASLGFSLYVRHVANYATAYGVAGSVLTVMIWLYLVAYAVLIGAALNAEMERQTSRDTTVGADRPVGARGAKAADHKPQ</sequence>
<feature type="transmembrane region" description="Helical" evidence="7">
    <location>
        <begin position="149"/>
        <end position="175"/>
    </location>
</feature>
<accession>A0A512E4B6</accession>
<evidence type="ECO:0000256" key="1">
    <source>
        <dbReference type="ARBA" id="ARBA00004651"/>
    </source>
</evidence>
<evidence type="ECO:0000256" key="2">
    <source>
        <dbReference type="ARBA" id="ARBA00022475"/>
    </source>
</evidence>
<keyword evidence="5 7" id="KW-0472">Membrane</keyword>
<keyword evidence="9" id="KW-1185">Reference proteome</keyword>
<feature type="region of interest" description="Disordered" evidence="6">
    <location>
        <begin position="295"/>
        <end position="318"/>
    </location>
</feature>
<evidence type="ECO:0000313" key="9">
    <source>
        <dbReference type="Proteomes" id="UP000321523"/>
    </source>
</evidence>
<dbReference type="Pfam" id="PF03631">
    <property type="entry name" value="Virul_fac_BrkB"/>
    <property type="match status" value="1"/>
</dbReference>
<dbReference type="Proteomes" id="UP000321523">
    <property type="component" value="Unassembled WGS sequence"/>
</dbReference>
<evidence type="ECO:0000256" key="3">
    <source>
        <dbReference type="ARBA" id="ARBA00022692"/>
    </source>
</evidence>
<dbReference type="GO" id="GO:0005886">
    <property type="term" value="C:plasma membrane"/>
    <property type="evidence" value="ECO:0007669"/>
    <property type="project" value="UniProtKB-SubCell"/>
</dbReference>
<dbReference type="PIRSF" id="PIRSF035875">
    <property type="entry name" value="RNase_BN"/>
    <property type="match status" value="1"/>
</dbReference>
<feature type="transmembrane region" description="Helical" evidence="7">
    <location>
        <begin position="195"/>
        <end position="215"/>
    </location>
</feature>
<dbReference type="RefSeq" id="WP_044437127.1">
    <property type="nucleotide sequence ID" value="NZ_BJYZ01000101.1"/>
</dbReference>
<evidence type="ECO:0000256" key="4">
    <source>
        <dbReference type="ARBA" id="ARBA00022989"/>
    </source>
</evidence>
<evidence type="ECO:0000256" key="6">
    <source>
        <dbReference type="SAM" id="MobiDB-lite"/>
    </source>
</evidence>
<keyword evidence="2" id="KW-1003">Cell membrane</keyword>